<name>A0AAD1ABU9_9MICO</name>
<evidence type="ECO:0000259" key="3">
    <source>
        <dbReference type="Pfam" id="PF01757"/>
    </source>
</evidence>
<accession>A0AAD1ABU9</accession>
<dbReference type="InterPro" id="IPR002656">
    <property type="entry name" value="Acyl_transf_3_dom"/>
</dbReference>
<dbReference type="InterPro" id="IPR050879">
    <property type="entry name" value="Acyltransferase_3"/>
</dbReference>
<dbReference type="GO" id="GO:0009103">
    <property type="term" value="P:lipopolysaccharide biosynthetic process"/>
    <property type="evidence" value="ECO:0007669"/>
    <property type="project" value="TreeGrafter"/>
</dbReference>
<evidence type="ECO:0000256" key="1">
    <source>
        <dbReference type="SAM" id="MobiDB-lite"/>
    </source>
</evidence>
<feature type="transmembrane region" description="Helical" evidence="2">
    <location>
        <begin position="229"/>
        <end position="245"/>
    </location>
</feature>
<feature type="transmembrane region" description="Helical" evidence="2">
    <location>
        <begin position="21"/>
        <end position="43"/>
    </location>
</feature>
<feature type="transmembrane region" description="Helical" evidence="2">
    <location>
        <begin position="188"/>
        <end position="209"/>
    </location>
</feature>
<feature type="transmembrane region" description="Helical" evidence="2">
    <location>
        <begin position="163"/>
        <end position="181"/>
    </location>
</feature>
<dbReference type="Proteomes" id="UP000283946">
    <property type="component" value="Chromosome"/>
</dbReference>
<feature type="transmembrane region" description="Helical" evidence="2">
    <location>
        <begin position="317"/>
        <end position="335"/>
    </location>
</feature>
<dbReference type="AlphaFoldDB" id="A0AAD1ABU9"/>
<feature type="transmembrane region" description="Helical" evidence="2">
    <location>
        <begin position="341"/>
        <end position="360"/>
    </location>
</feature>
<dbReference type="GO" id="GO:0016747">
    <property type="term" value="F:acyltransferase activity, transferring groups other than amino-acyl groups"/>
    <property type="evidence" value="ECO:0007669"/>
    <property type="project" value="InterPro"/>
</dbReference>
<organism evidence="4 5">
    <name type="scientific">Rathayibacter iranicus</name>
    <dbReference type="NCBI Taxonomy" id="59737"/>
    <lineage>
        <taxon>Bacteria</taxon>
        <taxon>Bacillati</taxon>
        <taxon>Actinomycetota</taxon>
        <taxon>Actinomycetes</taxon>
        <taxon>Micrococcales</taxon>
        <taxon>Microbacteriaceae</taxon>
        <taxon>Rathayibacter</taxon>
    </lineage>
</organism>
<feature type="transmembrane region" description="Helical" evidence="2">
    <location>
        <begin position="394"/>
        <end position="413"/>
    </location>
</feature>
<sequence length="428" mass="46266">MSSTTAPRSRRASTKPSRAGFRPDIQGLRAFAVLAVIADHLFAWPTGGFVGVDIFFVISGFLITGILLKEFQKTGHISFTGFYARRIRRIVPATILVIGATLAAARALFLGNKFDATVWDSIASFFFFANWRFASTGTDYFAQGGAPSPLQHFWSLSVEEQFYFVWPWLMLGILVLATKALKATPAKAISFAGTAMGVIIVGSLAWAFYESAASSTVAYFSLFSRTWELGIGAILAIFASRFASIPTALRPVLAWIGIGGMFAALFIIDSGTVFPAPGALLPVLSAGLVIVSSAGGTARWNFLLVNPAAKYIGDISYSLYLWHFPVIVFTAILIPDLGLPYFMTVLAVTAVLSITSYHVVEKPMNLSPLFKGGSWHTQLEAWKKWRKENANVKYYGLGFLAAATVAVVGVTSAPPPAEEYVRPVAGRA</sequence>
<dbReference type="Pfam" id="PF01757">
    <property type="entry name" value="Acyl_transf_3"/>
    <property type="match status" value="1"/>
</dbReference>
<keyword evidence="2" id="KW-0472">Membrane</keyword>
<feature type="transmembrane region" description="Helical" evidence="2">
    <location>
        <begin position="252"/>
        <end position="274"/>
    </location>
</feature>
<dbReference type="GO" id="GO:0016020">
    <property type="term" value="C:membrane"/>
    <property type="evidence" value="ECO:0007669"/>
    <property type="project" value="TreeGrafter"/>
</dbReference>
<feature type="region of interest" description="Disordered" evidence="1">
    <location>
        <begin position="1"/>
        <end position="20"/>
    </location>
</feature>
<dbReference type="PANTHER" id="PTHR23028">
    <property type="entry name" value="ACETYLTRANSFERASE"/>
    <property type="match status" value="1"/>
</dbReference>
<dbReference type="KEGG" id="ria:C7V51_04965"/>
<keyword evidence="2" id="KW-1133">Transmembrane helix</keyword>
<reference evidence="4 5" key="1">
    <citation type="submission" date="2018-03" db="EMBL/GenBank/DDBJ databases">
        <title>Bacteriophage NCPPB3778 and a type I-E CRISPR drive the evolution of the US Biological Select Agent, Rathayibacter toxicus.</title>
        <authorList>
            <person name="Davis E.W.II."/>
            <person name="Tabima J.F."/>
            <person name="Weisberg A.J."/>
            <person name="Dantas Lopes L."/>
            <person name="Wiseman M.S."/>
            <person name="Wiseman M.S."/>
            <person name="Pupko T."/>
            <person name="Belcher M.S."/>
            <person name="Sechler A.J."/>
            <person name="Tancos M.A."/>
            <person name="Schroeder B.K."/>
            <person name="Murray T.D."/>
            <person name="Luster D.G."/>
            <person name="Schneider W.L."/>
            <person name="Rogers E."/>
            <person name="Andreote F.D."/>
            <person name="Grunwald N.J."/>
            <person name="Putnam M.L."/>
            <person name="Chang J.H."/>
        </authorList>
    </citation>
    <scope>NUCLEOTIDE SEQUENCE [LARGE SCALE GENOMIC DNA]</scope>
    <source>
        <strain evidence="4 5">NCCPB 2253</strain>
    </source>
</reference>
<feature type="transmembrane region" description="Helical" evidence="2">
    <location>
        <begin position="49"/>
        <end position="68"/>
    </location>
</feature>
<evidence type="ECO:0000313" key="4">
    <source>
        <dbReference type="EMBL" id="AZZ55309.1"/>
    </source>
</evidence>
<gene>
    <name evidence="4" type="ORF">C7V51_04965</name>
</gene>
<keyword evidence="2" id="KW-0812">Transmembrane</keyword>
<feature type="domain" description="Acyltransferase 3" evidence="3">
    <location>
        <begin position="24"/>
        <end position="354"/>
    </location>
</feature>
<dbReference type="PANTHER" id="PTHR23028:SF53">
    <property type="entry name" value="ACYL_TRANSF_3 DOMAIN-CONTAINING PROTEIN"/>
    <property type="match status" value="1"/>
</dbReference>
<dbReference type="EMBL" id="CP028130">
    <property type="protein sequence ID" value="AZZ55309.1"/>
    <property type="molecule type" value="Genomic_DNA"/>
</dbReference>
<protein>
    <recommendedName>
        <fullName evidence="3">Acyltransferase 3 domain-containing protein</fullName>
    </recommendedName>
</protein>
<feature type="transmembrane region" description="Helical" evidence="2">
    <location>
        <begin position="280"/>
        <end position="305"/>
    </location>
</feature>
<proteinExistence type="predicted"/>
<feature type="transmembrane region" description="Helical" evidence="2">
    <location>
        <begin position="89"/>
        <end position="109"/>
    </location>
</feature>
<evidence type="ECO:0000256" key="2">
    <source>
        <dbReference type="SAM" id="Phobius"/>
    </source>
</evidence>
<evidence type="ECO:0000313" key="5">
    <source>
        <dbReference type="Proteomes" id="UP000283946"/>
    </source>
</evidence>